<keyword evidence="2" id="KW-1185">Reference proteome</keyword>
<dbReference type="Proteomes" id="UP001163046">
    <property type="component" value="Unassembled WGS sequence"/>
</dbReference>
<protein>
    <submittedName>
        <fullName evidence="1">Uncharacterized protein</fullName>
    </submittedName>
</protein>
<dbReference type="PANTHER" id="PTHR31723:SF10">
    <property type="entry name" value="PATHOGEN-RELATED PROTEIN"/>
    <property type="match status" value="1"/>
</dbReference>
<evidence type="ECO:0000313" key="1">
    <source>
        <dbReference type="EMBL" id="KAJ7373683.1"/>
    </source>
</evidence>
<comment type="caution">
    <text evidence="1">The sequence shown here is derived from an EMBL/GenBank/DDBJ whole genome shotgun (WGS) entry which is preliminary data.</text>
</comment>
<dbReference type="AlphaFoldDB" id="A0A9W9Z1L7"/>
<organism evidence="1 2">
    <name type="scientific">Desmophyllum pertusum</name>
    <dbReference type="NCBI Taxonomy" id="174260"/>
    <lineage>
        <taxon>Eukaryota</taxon>
        <taxon>Metazoa</taxon>
        <taxon>Cnidaria</taxon>
        <taxon>Anthozoa</taxon>
        <taxon>Hexacorallia</taxon>
        <taxon>Scleractinia</taxon>
        <taxon>Caryophylliina</taxon>
        <taxon>Caryophylliidae</taxon>
        <taxon>Desmophyllum</taxon>
    </lineage>
</organism>
<dbReference type="OrthoDB" id="65445at2759"/>
<proteinExistence type="predicted"/>
<gene>
    <name evidence="1" type="ORF">OS493_011292</name>
</gene>
<evidence type="ECO:0000313" key="2">
    <source>
        <dbReference type="Proteomes" id="UP001163046"/>
    </source>
</evidence>
<dbReference type="InterPro" id="IPR053218">
    <property type="entry name" value="Pathogen-related_defense"/>
</dbReference>
<dbReference type="EMBL" id="MU826830">
    <property type="protein sequence ID" value="KAJ7373683.1"/>
    <property type="molecule type" value="Genomic_DNA"/>
</dbReference>
<accession>A0A9W9Z1L7</accession>
<dbReference type="PANTHER" id="PTHR31723">
    <property type="entry name" value="PATHOGENESIS-RELATED FAMILY PROTEIN"/>
    <property type="match status" value="1"/>
</dbReference>
<name>A0A9W9Z1L7_9CNID</name>
<sequence>MADSPSVCPHRQYMDEPGIEWREGKPDFTEVDKAYLEGRTQTHKEGSLEKVVEDLDWQTVDKEAFTIRANNQRSFCLKELIEEGNYTTLMQNQPLYNTEAHTFESSHNLFRSAFKEGFHGN</sequence>
<reference evidence="1" key="1">
    <citation type="submission" date="2023-01" db="EMBL/GenBank/DDBJ databases">
        <title>Genome assembly of the deep-sea coral Lophelia pertusa.</title>
        <authorList>
            <person name="Herrera S."/>
            <person name="Cordes E."/>
        </authorList>
    </citation>
    <scope>NUCLEOTIDE SEQUENCE</scope>
    <source>
        <strain evidence="1">USNM1676648</strain>
        <tissue evidence="1">Polyp</tissue>
    </source>
</reference>